<comment type="caution">
    <text evidence="1">The sequence shown here is derived from an EMBL/GenBank/DDBJ whole genome shotgun (WGS) entry which is preliminary data.</text>
</comment>
<reference evidence="1" key="1">
    <citation type="submission" date="2022-07" db="EMBL/GenBank/DDBJ databases">
        <authorList>
            <person name="Criscuolo A."/>
        </authorList>
    </citation>
    <scope>NUCLEOTIDE SEQUENCE</scope>
    <source>
        <strain evidence="1">CIP103197</strain>
    </source>
</reference>
<evidence type="ECO:0000313" key="2">
    <source>
        <dbReference type="Proteomes" id="UP001152447"/>
    </source>
</evidence>
<name>A0A9W4W3A8_PSEHA</name>
<keyword evidence="2" id="KW-1185">Reference proteome</keyword>
<gene>
    <name evidence="1" type="ORF">PSEHALCIP103_03578</name>
</gene>
<organism evidence="1 2">
    <name type="scientific">Pseudoalteromonas haloplanktis</name>
    <name type="common">Alteromonas haloplanktis</name>
    <dbReference type="NCBI Taxonomy" id="228"/>
    <lineage>
        <taxon>Bacteria</taxon>
        <taxon>Pseudomonadati</taxon>
        <taxon>Pseudomonadota</taxon>
        <taxon>Gammaproteobacteria</taxon>
        <taxon>Alteromonadales</taxon>
        <taxon>Pseudoalteromonadaceae</taxon>
        <taxon>Pseudoalteromonas</taxon>
    </lineage>
</organism>
<dbReference type="RefSeq" id="WP_262977409.1">
    <property type="nucleotide sequence ID" value="NZ_CAMAPB010000101.1"/>
</dbReference>
<proteinExistence type="predicted"/>
<protein>
    <recommendedName>
        <fullName evidence="3">HEPN domain-containing protein</fullName>
    </recommendedName>
</protein>
<accession>A0A9W4W3A8</accession>
<dbReference type="Proteomes" id="UP001152447">
    <property type="component" value="Unassembled WGS sequence"/>
</dbReference>
<evidence type="ECO:0008006" key="3">
    <source>
        <dbReference type="Google" id="ProtNLM"/>
    </source>
</evidence>
<sequence length="138" mass="15786">MNKFNLEKLVDIRVAESKALLDSNNFHGAYYLAGYALECAFKACIAKQVKEFDFPNKQLANASHTHKLSELLGTAGLKQKLTQKEREDQEFSLNWAVAKDWTETSRYDCTIEQTRAVDLFNAVTDNESGILAWLKTYW</sequence>
<dbReference type="EMBL" id="CAMAPB010000101">
    <property type="protein sequence ID" value="CAH9066398.1"/>
    <property type="molecule type" value="Genomic_DNA"/>
</dbReference>
<evidence type="ECO:0000313" key="1">
    <source>
        <dbReference type="EMBL" id="CAH9066398.1"/>
    </source>
</evidence>
<dbReference type="AlphaFoldDB" id="A0A9W4W3A8"/>